<keyword evidence="1" id="KW-0732">Signal</keyword>
<name>A0A5B8UP68_9BACT</name>
<keyword evidence="3" id="KW-1185">Reference proteome</keyword>
<dbReference type="EMBL" id="CP042433">
    <property type="protein sequence ID" value="QEC58477.1"/>
    <property type="molecule type" value="Genomic_DNA"/>
</dbReference>
<proteinExistence type="predicted"/>
<evidence type="ECO:0000313" key="3">
    <source>
        <dbReference type="Proteomes" id="UP000321204"/>
    </source>
</evidence>
<dbReference type="OrthoDB" id="9808374at2"/>
<gene>
    <name evidence="2" type="ORF">FSB75_07420</name>
</gene>
<dbReference type="SUPFAM" id="SSF48452">
    <property type="entry name" value="TPR-like"/>
    <property type="match status" value="1"/>
</dbReference>
<organism evidence="2 3">
    <name type="scientific">Flavisolibacter ginsenosidimutans</name>
    <dbReference type="NCBI Taxonomy" id="661481"/>
    <lineage>
        <taxon>Bacteria</taxon>
        <taxon>Pseudomonadati</taxon>
        <taxon>Bacteroidota</taxon>
        <taxon>Chitinophagia</taxon>
        <taxon>Chitinophagales</taxon>
        <taxon>Chitinophagaceae</taxon>
        <taxon>Flavisolibacter</taxon>
    </lineage>
</organism>
<feature type="signal peptide" evidence="1">
    <location>
        <begin position="1"/>
        <end position="19"/>
    </location>
</feature>
<dbReference type="SMART" id="SM00028">
    <property type="entry name" value="TPR"/>
    <property type="match status" value="2"/>
</dbReference>
<dbReference type="Proteomes" id="UP000321204">
    <property type="component" value="Chromosome"/>
</dbReference>
<reference evidence="2 3" key="1">
    <citation type="journal article" date="2015" name="Int. J. Syst. Evol. Microbiol.">
        <title>Flavisolibacter ginsenosidimutans sp. nov., with ginsenoside-converting activity isolated from soil used for cultivating ginseng.</title>
        <authorList>
            <person name="Zhao Y."/>
            <person name="Liu Q."/>
            <person name="Kang M.S."/>
            <person name="Jin F."/>
            <person name="Yu H."/>
            <person name="Im W.T."/>
        </authorList>
    </citation>
    <scope>NUCLEOTIDE SEQUENCE [LARGE SCALE GENOMIC DNA]</scope>
    <source>
        <strain evidence="2 3">Gsoil 636</strain>
    </source>
</reference>
<dbReference type="InterPro" id="IPR021314">
    <property type="entry name" value="DUF2911"/>
</dbReference>
<accession>A0A5B8UP68</accession>
<dbReference type="InterPro" id="IPR019734">
    <property type="entry name" value="TPR_rpt"/>
</dbReference>
<dbReference type="Pfam" id="PF13431">
    <property type="entry name" value="TPR_17"/>
    <property type="match status" value="1"/>
</dbReference>
<evidence type="ECO:0000256" key="1">
    <source>
        <dbReference type="SAM" id="SignalP"/>
    </source>
</evidence>
<evidence type="ECO:0000313" key="2">
    <source>
        <dbReference type="EMBL" id="QEC58477.1"/>
    </source>
</evidence>
<dbReference type="InterPro" id="IPR011990">
    <property type="entry name" value="TPR-like_helical_dom_sf"/>
</dbReference>
<dbReference type="Gene3D" id="1.25.40.10">
    <property type="entry name" value="Tetratricopeptide repeat domain"/>
    <property type="match status" value="1"/>
</dbReference>
<sequence>MQKLIACACIVAFATTAQAQLKTPAPSPTQTVKQDFGVSSVELIYSRPGIKGRKIFGDLVPYGQVWRTGANAATRLKFNDDVMIGGQPLKAGEYALYTIPGESEWKIIINKGSANWGTDYKQEDDILRVKVKPMKMEAPVESFTMQFANIKPTSMELHIMWDKTAVAVPITTDVDKKVMAQIDQLMNKDSRPYFGAAMYYMETGKDLNQALAWFDKAIEQTPNAYWVYHQKANALAKLGKKEEAKQTATKSMQLAKEQKNEDYVKLNEKLLASLK</sequence>
<dbReference type="Pfam" id="PF11138">
    <property type="entry name" value="DUF2911"/>
    <property type="match status" value="1"/>
</dbReference>
<feature type="chain" id="PRO_5022775401" evidence="1">
    <location>
        <begin position="20"/>
        <end position="275"/>
    </location>
</feature>
<dbReference type="AlphaFoldDB" id="A0A5B8UP68"/>
<protein>
    <submittedName>
        <fullName evidence="2">DUF2911 domain-containing protein</fullName>
    </submittedName>
</protein>
<dbReference type="KEGG" id="fgg:FSB75_07420"/>